<dbReference type="SUPFAM" id="SSF54160">
    <property type="entry name" value="Chromo domain-like"/>
    <property type="match status" value="1"/>
</dbReference>
<dbReference type="InterPro" id="IPR016197">
    <property type="entry name" value="Chromo-like_dom_sf"/>
</dbReference>
<dbReference type="PROSITE" id="PS50013">
    <property type="entry name" value="CHROMO_2"/>
    <property type="match status" value="1"/>
</dbReference>
<dbReference type="SMART" id="SM00298">
    <property type="entry name" value="CHROMO"/>
    <property type="match status" value="1"/>
</dbReference>
<dbReference type="OrthoDB" id="10267344at2759"/>
<dbReference type="Gene3D" id="3.30.70.270">
    <property type="match status" value="1"/>
</dbReference>
<dbReference type="InterPro" id="IPR043502">
    <property type="entry name" value="DNA/RNA_pol_sf"/>
</dbReference>
<dbReference type="SUPFAM" id="SSF56672">
    <property type="entry name" value="DNA/RNA polymerases"/>
    <property type="match status" value="1"/>
</dbReference>
<feature type="transmembrane region" description="Helical" evidence="1">
    <location>
        <begin position="475"/>
        <end position="497"/>
    </location>
</feature>
<keyword evidence="1" id="KW-1133">Transmembrane helix</keyword>
<reference evidence="3" key="1">
    <citation type="submission" date="2021-02" db="EMBL/GenBank/DDBJ databases">
        <authorList>
            <person name="Nowell W R."/>
        </authorList>
    </citation>
    <scope>NUCLEOTIDE SEQUENCE</scope>
    <source>
        <strain evidence="3">Ploen Becks lab</strain>
    </source>
</reference>
<accession>A0A814KR30</accession>
<evidence type="ECO:0000256" key="1">
    <source>
        <dbReference type="SAM" id="Phobius"/>
    </source>
</evidence>
<dbReference type="InterPro" id="IPR023780">
    <property type="entry name" value="Chromo_domain"/>
</dbReference>
<proteinExistence type="predicted"/>
<evidence type="ECO:0000259" key="2">
    <source>
        <dbReference type="PROSITE" id="PS50013"/>
    </source>
</evidence>
<evidence type="ECO:0000313" key="4">
    <source>
        <dbReference type="Proteomes" id="UP000663879"/>
    </source>
</evidence>
<organism evidence="3 4">
    <name type="scientific">Brachionus calyciflorus</name>
    <dbReference type="NCBI Taxonomy" id="104777"/>
    <lineage>
        <taxon>Eukaryota</taxon>
        <taxon>Metazoa</taxon>
        <taxon>Spiralia</taxon>
        <taxon>Gnathifera</taxon>
        <taxon>Rotifera</taxon>
        <taxon>Eurotatoria</taxon>
        <taxon>Monogononta</taxon>
        <taxon>Pseudotrocha</taxon>
        <taxon>Ploima</taxon>
        <taxon>Brachionidae</taxon>
        <taxon>Brachionus</taxon>
    </lineage>
</organism>
<dbReference type="Gene3D" id="2.40.50.40">
    <property type="match status" value="1"/>
</dbReference>
<dbReference type="EMBL" id="CAJNOC010005527">
    <property type="protein sequence ID" value="CAF1054696.1"/>
    <property type="molecule type" value="Genomic_DNA"/>
</dbReference>
<dbReference type="InterPro" id="IPR000953">
    <property type="entry name" value="Chromo/chromo_shadow_dom"/>
</dbReference>
<feature type="domain" description="Chromo" evidence="2">
    <location>
        <begin position="300"/>
        <end position="348"/>
    </location>
</feature>
<dbReference type="Proteomes" id="UP000663879">
    <property type="component" value="Unassembled WGS sequence"/>
</dbReference>
<dbReference type="PANTHER" id="PTHR34072">
    <property type="entry name" value="ENZYMATIC POLYPROTEIN-RELATED"/>
    <property type="match status" value="1"/>
</dbReference>
<dbReference type="FunFam" id="3.30.70.270:FF:000020">
    <property type="entry name" value="Transposon Tf2-6 polyprotein-like Protein"/>
    <property type="match status" value="1"/>
</dbReference>
<evidence type="ECO:0000313" key="3">
    <source>
        <dbReference type="EMBL" id="CAF1054696.1"/>
    </source>
</evidence>
<name>A0A814KR30_9BILA</name>
<protein>
    <recommendedName>
        <fullName evidence="2">Chromo domain-containing protein</fullName>
    </recommendedName>
</protein>
<dbReference type="InterPro" id="IPR041577">
    <property type="entry name" value="RT_RNaseH_2"/>
</dbReference>
<dbReference type="Pfam" id="PF00385">
    <property type="entry name" value="Chromo"/>
    <property type="match status" value="1"/>
</dbReference>
<dbReference type="Pfam" id="PF17919">
    <property type="entry name" value="RT_RNaseH_2"/>
    <property type="match status" value="1"/>
</dbReference>
<comment type="caution">
    <text evidence="3">The sequence shown here is derived from an EMBL/GenBank/DDBJ whole genome shotgun (WGS) entry which is preliminary data.</text>
</comment>
<dbReference type="InterPro" id="IPR043128">
    <property type="entry name" value="Rev_trsase/Diguanyl_cyclase"/>
</dbReference>
<keyword evidence="1" id="KW-0812">Transmembrane</keyword>
<keyword evidence="1" id="KW-0472">Membrane</keyword>
<gene>
    <name evidence="3" type="ORF">OXX778_LOCUS18996</name>
</gene>
<dbReference type="CDD" id="cd00024">
    <property type="entry name" value="CD_CSD"/>
    <property type="match status" value="1"/>
</dbReference>
<dbReference type="AlphaFoldDB" id="A0A814KR30"/>
<dbReference type="CDD" id="cd09274">
    <property type="entry name" value="RNase_HI_RT_Ty3"/>
    <property type="match status" value="1"/>
</dbReference>
<keyword evidence="4" id="KW-1185">Reference proteome</keyword>
<sequence length="544" mass="63135">MDPEKIEAVKKWPVPSKVKHIRQFLVLCNSYRKFVKDFAKLAPPLTKLTKKDVKWDWTESCQKAFEELKEKLTSYPVLRAPVMSRKFILYTDASGLKLGAILCQKDENGIECVCAYASRPLKGAELHYGITEKEFLLSSGLLRSLEFTCTDANGRLARWAICLQTYTFEIVHRAGKKHLNADALSRAFAVVEELDEELDTDRSIKELDPWEDDFLLHFLRTGKYLPGSSKKQCKKIEKNKDKFSLQGDKLLYRKNIEDLNWKIVPKIKDRAGLKRNTSFSFPLNKLKIVSDTAIDNNEFYDIEKILKDRTRRGMKEYFVKWKGFPDEENSWVKESDFVSMDCLDEYLKYGFLTNNGIITNQSEKSYSMEPILFRILSGKIIISKTGIKVDILESKRQAYEYMFGIDSYNYSLKLSHNPAILNNLDLKKKIDKYMIQNEANIIIQPGKNDFFSSEQSNFMKNIVNKITEWSKSLRFWLITSMIVCIPILSFIFCCCLLRSGRRKAKTIRIKGIEHANNVIPLSEQLKMIYQMEKVNSKSIKEAVL</sequence>
<dbReference type="PANTHER" id="PTHR34072:SF52">
    <property type="entry name" value="RIBONUCLEASE H"/>
    <property type="match status" value="1"/>
</dbReference>